<dbReference type="PANTHER" id="PTHR43649">
    <property type="entry name" value="ARABINOSE-BINDING PROTEIN-RELATED"/>
    <property type="match status" value="1"/>
</dbReference>
<organism evidence="1 2">
    <name type="scientific">Sinomonas atrocyanea</name>
    <dbReference type="NCBI Taxonomy" id="37927"/>
    <lineage>
        <taxon>Bacteria</taxon>
        <taxon>Bacillati</taxon>
        <taxon>Actinomycetota</taxon>
        <taxon>Actinomycetes</taxon>
        <taxon>Micrococcales</taxon>
        <taxon>Micrococcaceae</taxon>
        <taxon>Sinomonas</taxon>
    </lineage>
</organism>
<reference evidence="1 2" key="1">
    <citation type="submission" date="2016-02" db="EMBL/GenBank/DDBJ databases">
        <title>Complete genome of Sinomonas atrocyanea KCTC 3377.</title>
        <authorList>
            <person name="Kim K.M."/>
        </authorList>
    </citation>
    <scope>NUCLEOTIDE SEQUENCE [LARGE SCALE GENOMIC DNA]</scope>
    <source>
        <strain evidence="1 2">KCTC 3377</strain>
    </source>
</reference>
<proteinExistence type="predicted"/>
<evidence type="ECO:0000313" key="2">
    <source>
        <dbReference type="Proteomes" id="UP000070134"/>
    </source>
</evidence>
<dbReference type="STRING" id="37927.SA2016_0463"/>
<dbReference type="PATRIC" id="fig|37927.3.peg.477"/>
<dbReference type="AlphaFoldDB" id="A0A126ZVG1"/>
<dbReference type="Proteomes" id="UP000070134">
    <property type="component" value="Chromosome"/>
</dbReference>
<dbReference type="EMBL" id="CP014518">
    <property type="protein sequence ID" value="AMM31159.1"/>
    <property type="molecule type" value="Genomic_DNA"/>
</dbReference>
<keyword evidence="2" id="KW-1185">Reference proteome</keyword>
<dbReference type="Gene3D" id="3.40.190.10">
    <property type="entry name" value="Periplasmic binding protein-like II"/>
    <property type="match status" value="2"/>
</dbReference>
<dbReference type="InterPro" id="IPR006059">
    <property type="entry name" value="SBP"/>
</dbReference>
<dbReference type="KEGG" id="satk:SA2016_0463"/>
<name>A0A126ZVG1_9MICC</name>
<evidence type="ECO:0000313" key="1">
    <source>
        <dbReference type="EMBL" id="AMM31159.1"/>
    </source>
</evidence>
<gene>
    <name evidence="1" type="ORF">SA2016_0463</name>
</gene>
<protein>
    <submittedName>
        <fullName evidence="1">Sugar ABC transporter substrate-binding protein</fullName>
    </submittedName>
</protein>
<dbReference type="InterPro" id="IPR050490">
    <property type="entry name" value="Bact_solute-bd_prot1"/>
</dbReference>
<dbReference type="Pfam" id="PF01547">
    <property type="entry name" value="SBP_bac_1"/>
    <property type="match status" value="1"/>
</dbReference>
<dbReference type="PANTHER" id="PTHR43649:SF14">
    <property type="entry name" value="BLR3389 PROTEIN"/>
    <property type="match status" value="1"/>
</dbReference>
<accession>A0A126ZVG1</accession>
<dbReference type="SUPFAM" id="SSF53850">
    <property type="entry name" value="Periplasmic binding protein-like II"/>
    <property type="match status" value="1"/>
</dbReference>
<sequence>MLPLLRAQASTRTGSPTLEDELTTMKMHTLRKGSAALAAGALAVTLAACGSGGPGNSVSADSATMWGLTGGNQPVLQKSVDSWNSAHSSETIKLDFFANDAYKTKVRTAVGAGQGPTFIYGWGGGVLKSYVDAGQVEDLTSFLDKNPDVKDRYLPSVLKNGQVNGKQFAVPNNNAQPVVLYYNKELFDKVGAQAPKTWDDLMALVPKFKAAGIAPFSLGGQSKWPDLMWLEYLTERIGGPQVFADIAANKPNAWSNPAVTDALTKIQQLVDAGGFVNGFSSIAADSNADQALLYTGKAAMILQGGWIYQTMKKNAADSIKNGKIGWVTFPTVDGGKGDPADIVGNPSNFWSVSSKATDAQKKSAEDYIKSGMFTDADTQALIDSGAVPVVKGIEGKLQASPDKDFLTFVYGMVKDAPSFTLSWDQALSPAQGDAMLSNLDQIFLKKITPEQFVSTMNATIGK</sequence>